<protein>
    <submittedName>
        <fullName evidence="1">Uncharacterized protein</fullName>
    </submittedName>
</protein>
<gene>
    <name evidence="1" type="ORF">JEU22_02330</name>
</gene>
<evidence type="ECO:0000313" key="1">
    <source>
        <dbReference type="EMBL" id="MBI6882737.1"/>
    </source>
</evidence>
<dbReference type="EMBL" id="JAEHTE010000001">
    <property type="protein sequence ID" value="MBI6882737.1"/>
    <property type="molecule type" value="Genomic_DNA"/>
</dbReference>
<comment type="caution">
    <text evidence="1">The sequence shown here is derived from an EMBL/GenBank/DDBJ whole genome shotgun (WGS) entry which is preliminary data.</text>
</comment>
<dbReference type="AlphaFoldDB" id="A0A8I1ECB1"/>
<dbReference type="RefSeq" id="WP_198746345.1">
    <property type="nucleotide sequence ID" value="NZ_JAEHTE010000001.1"/>
</dbReference>
<dbReference type="Proteomes" id="UP000637061">
    <property type="component" value="Unassembled WGS sequence"/>
</dbReference>
<accession>A0A8I1ECB1</accession>
<sequence length="284" mass="31442">MENIRALACLHEISNLIVRSEYGVDLSDGSAGNRVITAIVDYSDPLASALLNNIGLNQNPYFSVSNAEFKRSFKEWFAESRHSGSGFGDLISAGLGQPRSMIELDNMFIEFFSVSLSEVHQKAITSLAISSQESGGGNLACYTLGVLLKNDDPKKSDKANEFFQDGYGVSSSVNGIPEVIERVLMRVGGDYQQDRPKFREPISLVLSKLGRPLMKVRVVPGVSEAPGATGMVKRTRDRSRPQLNWRRHEWINQDPELMKALIPMLPDEIRAGFKGRFMTDDLGI</sequence>
<evidence type="ECO:0000313" key="2">
    <source>
        <dbReference type="Proteomes" id="UP000637061"/>
    </source>
</evidence>
<name>A0A8I1ECB1_PSEPU</name>
<proteinExistence type="predicted"/>
<reference evidence="1" key="1">
    <citation type="submission" date="2020-12" db="EMBL/GenBank/DDBJ databases">
        <title>Enhanced detection system for hospital associated transmission using whole genome sequencing surveillance.</title>
        <authorList>
            <person name="Harrison L.H."/>
            <person name="Van Tyne D."/>
            <person name="Marsh J.W."/>
            <person name="Griffith M.P."/>
            <person name="Snyder D.J."/>
            <person name="Cooper V.S."/>
            <person name="Mustapha M."/>
        </authorList>
    </citation>
    <scope>NUCLEOTIDE SEQUENCE</scope>
    <source>
        <strain evidence="1">PSB00042</strain>
    </source>
</reference>
<organism evidence="1 2">
    <name type="scientific">Pseudomonas putida</name>
    <name type="common">Arthrobacter siderocapsulatus</name>
    <dbReference type="NCBI Taxonomy" id="303"/>
    <lineage>
        <taxon>Bacteria</taxon>
        <taxon>Pseudomonadati</taxon>
        <taxon>Pseudomonadota</taxon>
        <taxon>Gammaproteobacteria</taxon>
        <taxon>Pseudomonadales</taxon>
        <taxon>Pseudomonadaceae</taxon>
        <taxon>Pseudomonas</taxon>
    </lineage>
</organism>